<proteinExistence type="predicted"/>
<dbReference type="Proteomes" id="UP000306918">
    <property type="component" value="Unassembled WGS sequence"/>
</dbReference>
<sequence>MTFLPLKITTTVRRWPPDLTTPPPDPRDQCKLRHRRNKDPKLAIIKPGRFVRYHRTKAKPAPPKVKPRKAKLPNGKYFEKIKLERLEKDKPDKRKLRGAKKKEALRLYKLNNPKGILRASKPAPDYRGIIKPCDLEKFMHLTPRNARRVHSKILKLLGKEKHHLLTVGEFCKHKNIPKEEIIPYLR</sequence>
<gene>
    <name evidence="2" type="ORF">FAM09_26030</name>
</gene>
<name>A0A4S8HJA1_9BACT</name>
<accession>A0A4S8HJA1</accession>
<organism evidence="2 3">
    <name type="scientific">Niastella caeni</name>
    <dbReference type="NCBI Taxonomy" id="2569763"/>
    <lineage>
        <taxon>Bacteria</taxon>
        <taxon>Pseudomonadati</taxon>
        <taxon>Bacteroidota</taxon>
        <taxon>Chitinophagia</taxon>
        <taxon>Chitinophagales</taxon>
        <taxon>Chitinophagaceae</taxon>
        <taxon>Niastella</taxon>
    </lineage>
</organism>
<dbReference type="AlphaFoldDB" id="A0A4S8HJA1"/>
<evidence type="ECO:0000256" key="1">
    <source>
        <dbReference type="SAM" id="MobiDB-lite"/>
    </source>
</evidence>
<dbReference type="RefSeq" id="WP_136580104.1">
    <property type="nucleotide sequence ID" value="NZ_STFF01000010.1"/>
</dbReference>
<reference evidence="2 3" key="1">
    <citation type="submission" date="2019-04" db="EMBL/GenBank/DDBJ databases">
        <title>Niastella caeni sp. nov., isolated from activated sludge.</title>
        <authorList>
            <person name="Sheng M."/>
        </authorList>
    </citation>
    <scope>NUCLEOTIDE SEQUENCE [LARGE SCALE GENOMIC DNA]</scope>
    <source>
        <strain evidence="2 3">HX-2-15</strain>
    </source>
</reference>
<feature type="region of interest" description="Disordered" evidence="1">
    <location>
        <begin position="13"/>
        <end position="39"/>
    </location>
</feature>
<evidence type="ECO:0000313" key="3">
    <source>
        <dbReference type="Proteomes" id="UP000306918"/>
    </source>
</evidence>
<protein>
    <submittedName>
        <fullName evidence="2">Uncharacterized protein</fullName>
    </submittedName>
</protein>
<keyword evidence="3" id="KW-1185">Reference proteome</keyword>
<evidence type="ECO:0000313" key="2">
    <source>
        <dbReference type="EMBL" id="THU32912.1"/>
    </source>
</evidence>
<dbReference type="EMBL" id="STFF01000010">
    <property type="protein sequence ID" value="THU32912.1"/>
    <property type="molecule type" value="Genomic_DNA"/>
</dbReference>
<comment type="caution">
    <text evidence="2">The sequence shown here is derived from an EMBL/GenBank/DDBJ whole genome shotgun (WGS) entry which is preliminary data.</text>
</comment>